<organism evidence="1 2">
    <name type="scientific">Olea europaea subsp. europaea</name>
    <dbReference type="NCBI Taxonomy" id="158383"/>
    <lineage>
        <taxon>Eukaryota</taxon>
        <taxon>Viridiplantae</taxon>
        <taxon>Streptophyta</taxon>
        <taxon>Embryophyta</taxon>
        <taxon>Tracheophyta</taxon>
        <taxon>Spermatophyta</taxon>
        <taxon>Magnoliopsida</taxon>
        <taxon>eudicotyledons</taxon>
        <taxon>Gunneridae</taxon>
        <taxon>Pentapetalae</taxon>
        <taxon>asterids</taxon>
        <taxon>lamiids</taxon>
        <taxon>Lamiales</taxon>
        <taxon>Oleaceae</taxon>
        <taxon>Oleeae</taxon>
        <taxon>Olea</taxon>
    </lineage>
</organism>
<name>A0A8S0TPS0_OLEEU</name>
<evidence type="ECO:0000313" key="2">
    <source>
        <dbReference type="Proteomes" id="UP000594638"/>
    </source>
</evidence>
<dbReference type="Proteomes" id="UP000594638">
    <property type="component" value="Unassembled WGS sequence"/>
</dbReference>
<dbReference type="Gramene" id="OE9A004313T1">
    <property type="protein sequence ID" value="OE9A004313C1"/>
    <property type="gene ID" value="OE9A004313"/>
</dbReference>
<accession>A0A8S0TPS0</accession>
<dbReference type="AlphaFoldDB" id="A0A8S0TPS0"/>
<proteinExistence type="predicted"/>
<evidence type="ECO:0000313" key="1">
    <source>
        <dbReference type="EMBL" id="CAA3007815.1"/>
    </source>
</evidence>
<sequence length="82" mass="8976">MSREGDWICAACNSGSAIRASNVLVPNMLQKLICRRMDCTNQKFCPETGIVAVRIVVHTTMPAEQAAIDVVHPKIIVVMGQH</sequence>
<gene>
    <name evidence="1" type="ORF">OLEA9_A004313</name>
</gene>
<dbReference type="EMBL" id="CACTIH010007285">
    <property type="protein sequence ID" value="CAA3007815.1"/>
    <property type="molecule type" value="Genomic_DNA"/>
</dbReference>
<protein>
    <submittedName>
        <fullName evidence="1">Uncharacterized protein</fullName>
    </submittedName>
</protein>
<comment type="caution">
    <text evidence="1">The sequence shown here is derived from an EMBL/GenBank/DDBJ whole genome shotgun (WGS) entry which is preliminary data.</text>
</comment>
<reference evidence="1 2" key="1">
    <citation type="submission" date="2019-12" db="EMBL/GenBank/DDBJ databases">
        <authorList>
            <person name="Alioto T."/>
            <person name="Alioto T."/>
            <person name="Gomez Garrido J."/>
        </authorList>
    </citation>
    <scope>NUCLEOTIDE SEQUENCE [LARGE SCALE GENOMIC DNA]</scope>
</reference>
<keyword evidence="2" id="KW-1185">Reference proteome</keyword>